<evidence type="ECO:0000256" key="1">
    <source>
        <dbReference type="SAM" id="Phobius"/>
    </source>
</evidence>
<evidence type="ECO:0008006" key="4">
    <source>
        <dbReference type="Google" id="ProtNLM"/>
    </source>
</evidence>
<keyword evidence="1" id="KW-0472">Membrane</keyword>
<feature type="transmembrane region" description="Helical" evidence="1">
    <location>
        <begin position="50"/>
        <end position="73"/>
    </location>
</feature>
<proteinExistence type="predicted"/>
<sequence>MSDSYAKSIKDKVQTVIFLCFLIIFPIFALAFCFYSQTNLGFSEVLDKSFSVSMSFFGGAATLATAYVASLLFNDWREMKKNEIQVNYVLVIKKQVQDILNRINSNRTQFYKWKIKIRREEFAVVELRQLSNEIWEFEHEIVVYLNQIILDMNELHYVIHKKPEDPKTNDLRKKIESLNKIGIREDNFHKVWEERITTNVLDDYFNYFTNDLTMFLYNEIITQYLDILRVTDE</sequence>
<feature type="transmembrane region" description="Helical" evidence="1">
    <location>
        <begin position="16"/>
        <end position="38"/>
    </location>
</feature>
<comment type="caution">
    <text evidence="2">The sequence shown here is derived from an EMBL/GenBank/DDBJ whole genome shotgun (WGS) entry which is preliminary data.</text>
</comment>
<name>A0A1T1H709_9GAMM</name>
<keyword evidence="3" id="KW-1185">Reference proteome</keyword>
<protein>
    <recommendedName>
        <fullName evidence="4">DUF4760 domain-containing protein</fullName>
    </recommendedName>
</protein>
<dbReference type="RefSeq" id="WP_078188970.1">
    <property type="nucleotide sequence ID" value="NZ_JAMCOZ010000002.1"/>
</dbReference>
<keyword evidence="1" id="KW-1133">Transmembrane helix</keyword>
<dbReference type="Proteomes" id="UP000191160">
    <property type="component" value="Unassembled WGS sequence"/>
</dbReference>
<evidence type="ECO:0000313" key="2">
    <source>
        <dbReference type="EMBL" id="OOV85500.1"/>
    </source>
</evidence>
<keyword evidence="1" id="KW-0812">Transmembrane</keyword>
<organism evidence="2 3">
    <name type="scientific">Acinetobacter amyesii</name>
    <dbReference type="NCBI Taxonomy" id="2942470"/>
    <lineage>
        <taxon>Bacteria</taxon>
        <taxon>Pseudomonadati</taxon>
        <taxon>Pseudomonadota</taxon>
        <taxon>Gammaproteobacteria</taxon>
        <taxon>Moraxellales</taxon>
        <taxon>Moraxellaceae</taxon>
        <taxon>Acinetobacter</taxon>
    </lineage>
</organism>
<dbReference type="EMBL" id="MVKX01000001">
    <property type="protein sequence ID" value="OOV85500.1"/>
    <property type="molecule type" value="Genomic_DNA"/>
</dbReference>
<gene>
    <name evidence="2" type="ORF">B1202_02335</name>
</gene>
<dbReference type="AlphaFoldDB" id="A0A1T1H709"/>
<accession>A0A1T1H709</accession>
<reference evidence="2 3" key="1">
    <citation type="submission" date="2017-02" db="EMBL/GenBank/DDBJ databases">
        <title>Acinetobacter sp. ANC 4945, whole genome shotgun sequencing project.</title>
        <authorList>
            <person name="Radolfova-Krizova L."/>
            <person name="Al Atrouni A."/>
            <person name="Nemec A."/>
        </authorList>
    </citation>
    <scope>NUCLEOTIDE SEQUENCE [LARGE SCALE GENOMIC DNA]</scope>
    <source>
        <strain evidence="2 3">ANC 4945</strain>
    </source>
</reference>
<evidence type="ECO:0000313" key="3">
    <source>
        <dbReference type="Proteomes" id="UP000191160"/>
    </source>
</evidence>